<proteinExistence type="predicted"/>
<protein>
    <recommendedName>
        <fullName evidence="4">Transmembrane protein</fullName>
    </recommendedName>
</protein>
<reference evidence="2 3" key="1">
    <citation type="submission" date="2018-02" db="EMBL/GenBank/DDBJ databases">
        <title>The genomes of Aspergillus section Nigri reveals drivers in fungal speciation.</title>
        <authorList>
            <consortium name="DOE Joint Genome Institute"/>
            <person name="Vesth T.C."/>
            <person name="Nybo J."/>
            <person name="Theobald S."/>
            <person name="Brandl J."/>
            <person name="Frisvad J.C."/>
            <person name="Nielsen K.F."/>
            <person name="Lyhne E.K."/>
            <person name="Kogle M.E."/>
            <person name="Kuo A."/>
            <person name="Riley R."/>
            <person name="Clum A."/>
            <person name="Nolan M."/>
            <person name="Lipzen A."/>
            <person name="Salamov A."/>
            <person name="Henrissat B."/>
            <person name="Wiebenga A."/>
            <person name="De vries R.P."/>
            <person name="Grigoriev I.V."/>
            <person name="Mortensen U.H."/>
            <person name="Andersen M.R."/>
            <person name="Baker S.E."/>
        </authorList>
    </citation>
    <scope>NUCLEOTIDE SEQUENCE [LARGE SCALE GENOMIC DNA]</scope>
    <source>
        <strain evidence="2 3">CBS 121593</strain>
    </source>
</reference>
<dbReference type="EMBL" id="KZ824444">
    <property type="protein sequence ID" value="RAK99806.1"/>
    <property type="molecule type" value="Genomic_DNA"/>
</dbReference>
<dbReference type="GeneID" id="37218319"/>
<evidence type="ECO:0000256" key="1">
    <source>
        <dbReference type="SAM" id="Phobius"/>
    </source>
</evidence>
<name>A0A395GW88_9EURO</name>
<keyword evidence="1" id="KW-0812">Transmembrane</keyword>
<dbReference type="Proteomes" id="UP000249402">
    <property type="component" value="Unassembled WGS sequence"/>
</dbReference>
<keyword evidence="1" id="KW-0472">Membrane</keyword>
<dbReference type="VEuPathDB" id="FungiDB:BO80DRAFT_116311"/>
<sequence length="96" mass="10932">MPSMRAGSMSIWGWMMHSHWVALRLWICLGYCLLLNVGCLFGVGLGWAVAGDGAVVCEESMYDGLRSSWVWLGIGRLHSMYGVWCMFMYGYWVLRV</sequence>
<keyword evidence="1" id="KW-1133">Transmembrane helix</keyword>
<evidence type="ECO:0008006" key="4">
    <source>
        <dbReference type="Google" id="ProtNLM"/>
    </source>
</evidence>
<evidence type="ECO:0000313" key="3">
    <source>
        <dbReference type="Proteomes" id="UP000249402"/>
    </source>
</evidence>
<feature type="transmembrane region" description="Helical" evidence="1">
    <location>
        <begin position="21"/>
        <end position="49"/>
    </location>
</feature>
<feature type="transmembrane region" description="Helical" evidence="1">
    <location>
        <begin position="69"/>
        <end position="94"/>
    </location>
</feature>
<keyword evidence="3" id="KW-1185">Reference proteome</keyword>
<accession>A0A395GW88</accession>
<gene>
    <name evidence="2" type="ORF">BO80DRAFT_116311</name>
</gene>
<dbReference type="AlphaFoldDB" id="A0A395GW88"/>
<dbReference type="RefSeq" id="XP_025574134.1">
    <property type="nucleotide sequence ID" value="XM_025713454.1"/>
</dbReference>
<organism evidence="2 3">
    <name type="scientific">Aspergillus ibericus CBS 121593</name>
    <dbReference type="NCBI Taxonomy" id="1448316"/>
    <lineage>
        <taxon>Eukaryota</taxon>
        <taxon>Fungi</taxon>
        <taxon>Dikarya</taxon>
        <taxon>Ascomycota</taxon>
        <taxon>Pezizomycotina</taxon>
        <taxon>Eurotiomycetes</taxon>
        <taxon>Eurotiomycetidae</taxon>
        <taxon>Eurotiales</taxon>
        <taxon>Aspergillaceae</taxon>
        <taxon>Aspergillus</taxon>
        <taxon>Aspergillus subgen. Circumdati</taxon>
    </lineage>
</organism>
<evidence type="ECO:0000313" key="2">
    <source>
        <dbReference type="EMBL" id="RAK99806.1"/>
    </source>
</evidence>